<evidence type="ECO:0000256" key="1">
    <source>
        <dbReference type="SAM" id="MobiDB-lite"/>
    </source>
</evidence>
<sequence>MQRRFVQGGKTQPANEPQEEFITVNLPLRTLSPGRLSRDDYVDLSNSRALILDSTDSATLSAPNHTPLPAYIYYNNRSAHHAKPRFTAFPANTRGYFYYRLRFFNRSENHLPYGGSIRFRVCQDSDPRRFEQGQDLLTEYGTPWQMHLLAIGALPRFSLFKSVLQKDELISSDFWDENKRFLRNAFYLRLGPHSQVIYQCGEPFWMDLACPTYAVYVALPKWFYPLTTEKMFLASKRLVQESRERSEEPLSTTRWPFEKGVVICRLERDPQGESITTRVMRVVEPIRLSNSSTERFDTVDLPLLPRQRLTINGHLSRTILPGPRSRDLAVYDHLMPGKRSTSKAAKKERSKSPASHANRATKHKLANWPEDDLPQQ</sequence>
<protein>
    <submittedName>
        <fullName evidence="2">Uncharacterized protein</fullName>
    </submittedName>
</protein>
<name>A0A060T0A7_PYCCI</name>
<dbReference type="OMA" id="EVHERHE"/>
<feature type="region of interest" description="Disordered" evidence="1">
    <location>
        <begin position="335"/>
        <end position="376"/>
    </location>
</feature>
<dbReference type="AlphaFoldDB" id="A0A060T0A7"/>
<accession>A0A060T0A7</accession>
<dbReference type="Proteomes" id="UP000029665">
    <property type="component" value="Unassembled WGS sequence"/>
</dbReference>
<dbReference type="EMBL" id="CCBP010000570">
    <property type="protein sequence ID" value="CDO77949.1"/>
    <property type="molecule type" value="Genomic_DNA"/>
</dbReference>
<dbReference type="OrthoDB" id="2750929at2759"/>
<dbReference type="HOGENOM" id="CLU_062480_0_0_1"/>
<reference evidence="2" key="1">
    <citation type="submission" date="2014-01" db="EMBL/GenBank/DDBJ databases">
        <title>The genome of the white-rot fungus Pycnoporus cinnabarinus: a basidiomycete model with a versatile arsenal for lignocellulosic biomass breakdown.</title>
        <authorList>
            <person name="Levasseur A."/>
            <person name="Lomascolo A."/>
            <person name="Ruiz-Duenas F.J."/>
            <person name="Uzan E."/>
            <person name="Piumi F."/>
            <person name="Kues U."/>
            <person name="Ram A.F.J."/>
            <person name="Murat C."/>
            <person name="Haon M."/>
            <person name="Benoit I."/>
            <person name="Arfi Y."/>
            <person name="Chevret D."/>
            <person name="Drula E."/>
            <person name="Kwon M.J."/>
            <person name="Gouret P."/>
            <person name="Lesage-Meessen L."/>
            <person name="Lombard V."/>
            <person name="Mariette J."/>
            <person name="Noirot C."/>
            <person name="Park J."/>
            <person name="Patyshakuliyeva A."/>
            <person name="Wieneger R.A.B."/>
            <person name="Wosten H.A.B."/>
            <person name="Martin F."/>
            <person name="Coutinho P.M."/>
            <person name="de Vries R."/>
            <person name="Martinez A.T."/>
            <person name="Klopp C."/>
            <person name="Pontarotti P."/>
            <person name="Henrissat B."/>
            <person name="Record E."/>
        </authorList>
    </citation>
    <scope>NUCLEOTIDE SEQUENCE [LARGE SCALE GENOMIC DNA]</scope>
    <source>
        <strain evidence="2">BRFM137</strain>
    </source>
</reference>
<evidence type="ECO:0000313" key="2">
    <source>
        <dbReference type="EMBL" id="CDO77949.1"/>
    </source>
</evidence>
<keyword evidence="3" id="KW-1185">Reference proteome</keyword>
<proteinExistence type="predicted"/>
<gene>
    <name evidence="2" type="ORF">BN946_scf184720.g3</name>
</gene>
<evidence type="ECO:0000313" key="3">
    <source>
        <dbReference type="Proteomes" id="UP000029665"/>
    </source>
</evidence>
<organism evidence="2 3">
    <name type="scientific">Pycnoporus cinnabarinus</name>
    <name type="common">Cinnabar-red polypore</name>
    <name type="synonym">Trametes cinnabarina</name>
    <dbReference type="NCBI Taxonomy" id="5643"/>
    <lineage>
        <taxon>Eukaryota</taxon>
        <taxon>Fungi</taxon>
        <taxon>Dikarya</taxon>
        <taxon>Basidiomycota</taxon>
        <taxon>Agaricomycotina</taxon>
        <taxon>Agaricomycetes</taxon>
        <taxon>Polyporales</taxon>
        <taxon>Polyporaceae</taxon>
        <taxon>Trametes</taxon>
    </lineage>
</organism>
<comment type="caution">
    <text evidence="2">The sequence shown here is derived from an EMBL/GenBank/DDBJ whole genome shotgun (WGS) entry which is preliminary data.</text>
</comment>